<keyword evidence="14" id="KW-0812">Transmembrane</keyword>
<dbReference type="EC" id="2.7.1.130" evidence="3 13"/>
<dbReference type="EMBL" id="CZVW01000017">
    <property type="protein sequence ID" value="CUT03552.1"/>
    <property type="molecule type" value="Genomic_DNA"/>
</dbReference>
<keyword evidence="11 13" id="KW-0443">Lipid metabolism</keyword>
<keyword evidence="14" id="KW-1133">Transmembrane helix</keyword>
<evidence type="ECO:0000256" key="9">
    <source>
        <dbReference type="ARBA" id="ARBA00022777"/>
    </source>
</evidence>
<evidence type="ECO:0000256" key="7">
    <source>
        <dbReference type="ARBA" id="ARBA00022679"/>
    </source>
</evidence>
<feature type="transmembrane region" description="Helical" evidence="14">
    <location>
        <begin position="12"/>
        <end position="33"/>
    </location>
</feature>
<dbReference type="NCBIfam" id="TIGR00682">
    <property type="entry name" value="lpxK"/>
    <property type="match status" value="1"/>
</dbReference>
<keyword evidence="10 13" id="KW-0067">ATP-binding</keyword>
<dbReference type="PANTHER" id="PTHR42724:SF1">
    <property type="entry name" value="TETRAACYLDISACCHARIDE 4'-KINASE, MITOCHONDRIAL-RELATED"/>
    <property type="match status" value="1"/>
</dbReference>
<dbReference type="GO" id="GO:0009245">
    <property type="term" value="P:lipid A biosynthetic process"/>
    <property type="evidence" value="ECO:0007669"/>
    <property type="project" value="UniProtKB-UniRule"/>
</dbReference>
<sequence length="350" mass="40967">MRVKLFNLWRKFSFFLLPFSFLYGIVVVLRNFLYDHRVFKIKRLPKPVISVGNIIAGGTGKTPFVEWLAKYISSSGKKVGILSRGYGRKTKGFFLATDGKRILATPEECGDEPFQMALKSVEKNFGWIVAVCEDRFEAGIKVLENYDVDVFILDDGFQRRDLHRDIDIVLFSGDEINEFLIPAGLKREPLFSIKRADVVCFRNFDDKESFKKYFPREDWIICNFGYKLLEIRKFFDYILLEKPFEGKKILAFSGIGKHTSFIKLLKDNNFEIVKNFEFPDHYNYSGKDIARIMEEFNSSGAEFVITTEKDYARLYGMKELRNFPFFYAEIEVEFYEGEDELKQKIAEVVR</sequence>
<keyword evidence="9 13" id="KW-0418">Kinase</keyword>
<feature type="binding site" evidence="13">
    <location>
        <begin position="55"/>
        <end position="62"/>
    </location>
    <ligand>
        <name>ATP</name>
        <dbReference type="ChEBI" id="CHEBI:30616"/>
    </ligand>
</feature>
<name>A0A0P1NYF6_9BACT</name>
<evidence type="ECO:0000256" key="6">
    <source>
        <dbReference type="ARBA" id="ARBA00022556"/>
    </source>
</evidence>
<dbReference type="GO" id="GO:0005524">
    <property type="term" value="F:ATP binding"/>
    <property type="evidence" value="ECO:0007669"/>
    <property type="project" value="UniProtKB-UniRule"/>
</dbReference>
<dbReference type="PANTHER" id="PTHR42724">
    <property type="entry name" value="TETRAACYLDISACCHARIDE 4'-KINASE"/>
    <property type="match status" value="1"/>
</dbReference>
<evidence type="ECO:0000313" key="15">
    <source>
        <dbReference type="EMBL" id="CUT03552.1"/>
    </source>
</evidence>
<keyword evidence="8 13" id="KW-0547">Nucleotide-binding</keyword>
<evidence type="ECO:0000256" key="11">
    <source>
        <dbReference type="ARBA" id="ARBA00023098"/>
    </source>
</evidence>
<dbReference type="InterPro" id="IPR003758">
    <property type="entry name" value="LpxK"/>
</dbReference>
<proteinExistence type="inferred from homology"/>
<evidence type="ECO:0000313" key="16">
    <source>
        <dbReference type="Proteomes" id="UP000199197"/>
    </source>
</evidence>
<dbReference type="RefSeq" id="WP_092350454.1">
    <property type="nucleotide sequence ID" value="NZ_CZVW01000017.1"/>
</dbReference>
<keyword evidence="16" id="KW-1185">Reference proteome</keyword>
<comment type="similarity">
    <text evidence="13">Belongs to the LpxK family.</text>
</comment>
<comment type="catalytic activity">
    <reaction evidence="13">
        <text>a lipid A disaccharide + ATP = a lipid IVA + ADP + H(+)</text>
        <dbReference type="Rhea" id="RHEA:67840"/>
        <dbReference type="ChEBI" id="CHEBI:15378"/>
        <dbReference type="ChEBI" id="CHEBI:30616"/>
        <dbReference type="ChEBI" id="CHEBI:176343"/>
        <dbReference type="ChEBI" id="CHEBI:176425"/>
        <dbReference type="ChEBI" id="CHEBI:456216"/>
        <dbReference type="EC" id="2.7.1.130"/>
    </reaction>
</comment>
<dbReference type="OrthoDB" id="9789797at2"/>
<dbReference type="SUPFAM" id="SSF52540">
    <property type="entry name" value="P-loop containing nucleoside triphosphate hydrolases"/>
    <property type="match status" value="1"/>
</dbReference>
<organism evidence="15 16">
    <name type="scientific">Candidatus Chryseopegocella kryptomonas</name>
    <dbReference type="NCBI Taxonomy" id="1633643"/>
    <lineage>
        <taxon>Bacteria</taxon>
        <taxon>Pseudomonadati</taxon>
        <taxon>Candidatus Kryptoniota</taxon>
        <taxon>Candidatus Chryseopegocella</taxon>
    </lineage>
</organism>
<gene>
    <name evidence="13" type="primary">lpxK</name>
    <name evidence="15" type="ORF">JGI23_01497</name>
</gene>
<evidence type="ECO:0000256" key="1">
    <source>
        <dbReference type="ARBA" id="ARBA00002274"/>
    </source>
</evidence>
<dbReference type="AlphaFoldDB" id="A0A0P1NYF6"/>
<keyword evidence="5 13" id="KW-0444">Lipid biosynthesis</keyword>
<evidence type="ECO:0000256" key="8">
    <source>
        <dbReference type="ARBA" id="ARBA00022741"/>
    </source>
</evidence>
<evidence type="ECO:0000256" key="3">
    <source>
        <dbReference type="ARBA" id="ARBA00012071"/>
    </source>
</evidence>
<dbReference type="UniPathway" id="UPA00359">
    <property type="reaction ID" value="UER00482"/>
</dbReference>
<comment type="pathway">
    <text evidence="2 13">Glycolipid biosynthesis; lipid IV(A) biosynthesis; lipid IV(A) from (3R)-3-hydroxytetradecanoyl-[acyl-carrier-protein] and UDP-N-acetyl-alpha-D-glucosamine: step 6/6.</text>
</comment>
<evidence type="ECO:0000256" key="5">
    <source>
        <dbReference type="ARBA" id="ARBA00022516"/>
    </source>
</evidence>
<dbReference type="HAMAP" id="MF_00409">
    <property type="entry name" value="LpxK"/>
    <property type="match status" value="1"/>
</dbReference>
<evidence type="ECO:0000256" key="13">
    <source>
        <dbReference type="HAMAP-Rule" id="MF_00409"/>
    </source>
</evidence>
<accession>A0A0P1NYF6</accession>
<dbReference type="Pfam" id="PF02606">
    <property type="entry name" value="LpxK"/>
    <property type="match status" value="1"/>
</dbReference>
<dbReference type="GO" id="GO:0009244">
    <property type="term" value="P:lipopolysaccharide core region biosynthetic process"/>
    <property type="evidence" value="ECO:0007669"/>
    <property type="project" value="TreeGrafter"/>
</dbReference>
<keyword evidence="14" id="KW-0472">Membrane</keyword>
<dbReference type="InterPro" id="IPR027417">
    <property type="entry name" value="P-loop_NTPase"/>
</dbReference>
<evidence type="ECO:0000256" key="14">
    <source>
        <dbReference type="SAM" id="Phobius"/>
    </source>
</evidence>
<keyword evidence="6 13" id="KW-0441">Lipid A biosynthesis</keyword>
<keyword evidence="7 13" id="KW-0808">Transferase</keyword>
<dbReference type="GO" id="GO:0005886">
    <property type="term" value="C:plasma membrane"/>
    <property type="evidence" value="ECO:0007669"/>
    <property type="project" value="TreeGrafter"/>
</dbReference>
<evidence type="ECO:0000256" key="4">
    <source>
        <dbReference type="ARBA" id="ARBA00016436"/>
    </source>
</evidence>
<evidence type="ECO:0000256" key="12">
    <source>
        <dbReference type="ARBA" id="ARBA00029757"/>
    </source>
</evidence>
<dbReference type="GO" id="GO:0009029">
    <property type="term" value="F:lipid-A 4'-kinase activity"/>
    <property type="evidence" value="ECO:0007669"/>
    <property type="project" value="UniProtKB-UniRule"/>
</dbReference>
<reference evidence="16" key="1">
    <citation type="submission" date="2015-11" db="EMBL/GenBank/DDBJ databases">
        <authorList>
            <person name="Varghese N."/>
        </authorList>
    </citation>
    <scope>NUCLEOTIDE SEQUENCE [LARGE SCALE GENOMIC DNA]</scope>
    <source>
        <strain evidence="16">JGI-23</strain>
    </source>
</reference>
<protein>
    <recommendedName>
        <fullName evidence="4 13">Tetraacyldisaccharide 4'-kinase</fullName>
        <ecNumber evidence="3 13">2.7.1.130</ecNumber>
    </recommendedName>
    <alternativeName>
        <fullName evidence="12 13">Lipid A 4'-kinase</fullName>
    </alternativeName>
</protein>
<dbReference type="Proteomes" id="UP000199197">
    <property type="component" value="Unassembled WGS sequence"/>
</dbReference>
<evidence type="ECO:0000256" key="10">
    <source>
        <dbReference type="ARBA" id="ARBA00022840"/>
    </source>
</evidence>
<comment type="function">
    <text evidence="1 13">Transfers the gamma-phosphate of ATP to the 4'-position of a tetraacyldisaccharide 1-phosphate intermediate (termed DS-1-P) to form tetraacyldisaccharide 1,4'-bis-phosphate (lipid IVA).</text>
</comment>
<evidence type="ECO:0000256" key="2">
    <source>
        <dbReference type="ARBA" id="ARBA00004870"/>
    </source>
</evidence>